<feature type="non-terminal residue" evidence="1">
    <location>
        <position position="1"/>
    </location>
</feature>
<feature type="non-terminal residue" evidence="1">
    <location>
        <position position="32"/>
    </location>
</feature>
<evidence type="ECO:0000313" key="2">
    <source>
        <dbReference type="Proteomes" id="UP000234681"/>
    </source>
</evidence>
<organism evidence="1 2">
    <name type="scientific">Rattus norvegicus</name>
    <name type="common">Rat</name>
    <dbReference type="NCBI Taxonomy" id="10116"/>
    <lineage>
        <taxon>Eukaryota</taxon>
        <taxon>Metazoa</taxon>
        <taxon>Chordata</taxon>
        <taxon>Craniata</taxon>
        <taxon>Vertebrata</taxon>
        <taxon>Euteleostomi</taxon>
        <taxon>Mammalia</taxon>
        <taxon>Eutheria</taxon>
        <taxon>Euarchontoglires</taxon>
        <taxon>Glires</taxon>
        <taxon>Rodentia</taxon>
        <taxon>Myomorpha</taxon>
        <taxon>Muroidea</taxon>
        <taxon>Muridae</taxon>
        <taxon>Murinae</taxon>
        <taxon>Rattus</taxon>
    </lineage>
</organism>
<sequence>KKKSCLSELLPLIGSTRTRQLKGKTPRCFPNL</sequence>
<dbReference type="AlphaFoldDB" id="A6IPU6"/>
<accession>A6IPU6</accession>
<reference evidence="1 2" key="1">
    <citation type="submission" date="2005-09" db="EMBL/GenBank/DDBJ databases">
        <authorList>
            <person name="Mural R.J."/>
            <person name="Li P.W."/>
            <person name="Adams M.D."/>
            <person name="Amanatides P.G."/>
            <person name="Baden-Tillson H."/>
            <person name="Barnstead M."/>
            <person name="Chin S.H."/>
            <person name="Dew I."/>
            <person name="Evans C.A."/>
            <person name="Ferriera S."/>
            <person name="Flanigan M."/>
            <person name="Fosler C."/>
            <person name="Glodek A."/>
            <person name="Gu Z."/>
            <person name="Holt R.A."/>
            <person name="Jennings D."/>
            <person name="Kraft C.L."/>
            <person name="Lu F."/>
            <person name="Nguyen T."/>
            <person name="Nusskern D.R."/>
            <person name="Pfannkoch C.M."/>
            <person name="Sitter C."/>
            <person name="Sutton G.G."/>
            <person name="Venter J.C."/>
            <person name="Wang Z."/>
            <person name="Woodage T."/>
            <person name="Zheng X.H."/>
            <person name="Zhong F."/>
        </authorList>
    </citation>
    <scope>NUCLEOTIDE SEQUENCE [LARGE SCALE GENOMIC DNA]</scope>
    <source>
        <strain>BN</strain>
        <strain evidence="2">Sprague-Dawley</strain>
    </source>
</reference>
<evidence type="ECO:0000313" key="1">
    <source>
        <dbReference type="EMBL" id="EDL96067.1"/>
    </source>
</evidence>
<protein>
    <submittedName>
        <fullName evidence="1">RCG36434</fullName>
    </submittedName>
</protein>
<dbReference type="EMBL" id="CH473966">
    <property type="protein sequence ID" value="EDL96067.1"/>
    <property type="molecule type" value="Genomic_DNA"/>
</dbReference>
<dbReference type="Proteomes" id="UP000234681">
    <property type="component" value="Chromosome X"/>
</dbReference>
<gene>
    <name evidence="1" type="ORF">rCG_36434</name>
</gene>
<name>A6IPU6_RAT</name>
<proteinExistence type="predicted"/>